<evidence type="ECO:0000256" key="3">
    <source>
        <dbReference type="RuleBase" id="RU004019"/>
    </source>
</evidence>
<comment type="similarity">
    <text evidence="1 3">Belongs to the ETS family.</text>
</comment>
<evidence type="ECO:0000256" key="2">
    <source>
        <dbReference type="ARBA" id="ARBA00023125"/>
    </source>
</evidence>
<dbReference type="GO" id="GO:0005634">
    <property type="term" value="C:nucleus"/>
    <property type="evidence" value="ECO:0007669"/>
    <property type="project" value="UniProtKB-SubCell"/>
</dbReference>
<keyword evidence="2 3" id="KW-0238">DNA-binding</keyword>
<dbReference type="InterPro" id="IPR046328">
    <property type="entry name" value="ETS_fam"/>
</dbReference>
<comment type="subcellular location">
    <subcellularLocation>
        <location evidence="3">Nucleus</location>
    </subcellularLocation>
</comment>
<sequence length="255" mass="27632">SSVSSFSSPSSPMDAQFTALLLQNLYQQMVANGLLENFHQNGTFDPPSLPSLPSPPLPSLDSLSPPASASPDDAHNLSTSPFSFTPISRLSEEPSLPSAPSTPLSTCSKTSIDDSCSSKEVGAVCGSCSKGSCGVCSSGNADLLLWQYILEMLAAGDKRHLVEWTDEGNGEFRFVDADEFTALWNDKKGRKGVVKSDSMMRGLRFYYKKGILEKVKGANSKYRFRFINVDLLKKRAANRADQQFAIKSKLASSQV</sequence>
<reference evidence="6" key="1">
    <citation type="submission" date="2023-10" db="EMBL/GenBank/DDBJ databases">
        <title>Genome assembly of Pristionchus species.</title>
        <authorList>
            <person name="Yoshida K."/>
            <person name="Sommer R.J."/>
        </authorList>
    </citation>
    <scope>NUCLEOTIDE SEQUENCE</scope>
    <source>
        <strain evidence="6">RS5133</strain>
    </source>
</reference>
<dbReference type="InterPro" id="IPR000418">
    <property type="entry name" value="Ets_dom"/>
</dbReference>
<feature type="compositionally biased region" description="Low complexity" evidence="4">
    <location>
        <begin position="59"/>
        <end position="71"/>
    </location>
</feature>
<dbReference type="PANTHER" id="PTHR11849:SF133">
    <property type="entry name" value="ETS DOMAIN-CONTAINING PROTEIN"/>
    <property type="match status" value="1"/>
</dbReference>
<dbReference type="InterPro" id="IPR036390">
    <property type="entry name" value="WH_DNA-bd_sf"/>
</dbReference>
<dbReference type="SUPFAM" id="SSF46785">
    <property type="entry name" value="Winged helix' DNA-binding domain"/>
    <property type="match status" value="1"/>
</dbReference>
<evidence type="ECO:0000313" key="7">
    <source>
        <dbReference type="Proteomes" id="UP001432322"/>
    </source>
</evidence>
<feature type="non-terminal residue" evidence="6">
    <location>
        <position position="1"/>
    </location>
</feature>
<dbReference type="GO" id="GO:0000981">
    <property type="term" value="F:DNA-binding transcription factor activity, RNA polymerase II-specific"/>
    <property type="evidence" value="ECO:0007669"/>
    <property type="project" value="TreeGrafter"/>
</dbReference>
<dbReference type="SMART" id="SM00413">
    <property type="entry name" value="ETS"/>
    <property type="match status" value="1"/>
</dbReference>
<evidence type="ECO:0000313" key="6">
    <source>
        <dbReference type="EMBL" id="GMT29453.1"/>
    </source>
</evidence>
<dbReference type="Pfam" id="PF00178">
    <property type="entry name" value="Ets"/>
    <property type="match status" value="1"/>
</dbReference>
<dbReference type="AlphaFoldDB" id="A0AAV5WFJ5"/>
<keyword evidence="3" id="KW-0539">Nucleus</keyword>
<evidence type="ECO:0000256" key="4">
    <source>
        <dbReference type="SAM" id="MobiDB-lite"/>
    </source>
</evidence>
<name>A0AAV5WFJ5_9BILA</name>
<dbReference type="GO" id="GO:0030154">
    <property type="term" value="P:cell differentiation"/>
    <property type="evidence" value="ECO:0007669"/>
    <property type="project" value="TreeGrafter"/>
</dbReference>
<comment type="caution">
    <text evidence="6">The sequence shown here is derived from an EMBL/GenBank/DDBJ whole genome shotgun (WGS) entry which is preliminary data.</text>
</comment>
<dbReference type="EMBL" id="BTSY01000005">
    <property type="protein sequence ID" value="GMT29453.1"/>
    <property type="molecule type" value="Genomic_DNA"/>
</dbReference>
<proteinExistence type="inferred from homology"/>
<dbReference type="GO" id="GO:0043565">
    <property type="term" value="F:sequence-specific DNA binding"/>
    <property type="evidence" value="ECO:0007669"/>
    <property type="project" value="InterPro"/>
</dbReference>
<feature type="compositionally biased region" description="Pro residues" evidence="4">
    <location>
        <begin position="47"/>
        <end position="58"/>
    </location>
</feature>
<dbReference type="Proteomes" id="UP001432322">
    <property type="component" value="Unassembled WGS sequence"/>
</dbReference>
<evidence type="ECO:0000256" key="1">
    <source>
        <dbReference type="ARBA" id="ARBA00005562"/>
    </source>
</evidence>
<protein>
    <recommendedName>
        <fullName evidence="5">ETS domain-containing protein</fullName>
    </recommendedName>
</protein>
<feature type="region of interest" description="Disordered" evidence="4">
    <location>
        <begin position="41"/>
        <end position="75"/>
    </location>
</feature>
<keyword evidence="7" id="KW-1185">Reference proteome</keyword>
<evidence type="ECO:0000259" key="5">
    <source>
        <dbReference type="PROSITE" id="PS50061"/>
    </source>
</evidence>
<dbReference type="PRINTS" id="PR00454">
    <property type="entry name" value="ETSDOMAIN"/>
</dbReference>
<accession>A0AAV5WFJ5</accession>
<dbReference type="InterPro" id="IPR036388">
    <property type="entry name" value="WH-like_DNA-bd_sf"/>
</dbReference>
<dbReference type="PANTHER" id="PTHR11849">
    <property type="entry name" value="ETS"/>
    <property type="match status" value="1"/>
</dbReference>
<dbReference type="Gene3D" id="1.10.10.10">
    <property type="entry name" value="Winged helix-like DNA-binding domain superfamily/Winged helix DNA-binding domain"/>
    <property type="match status" value="1"/>
</dbReference>
<organism evidence="6 7">
    <name type="scientific">Pristionchus fissidentatus</name>
    <dbReference type="NCBI Taxonomy" id="1538716"/>
    <lineage>
        <taxon>Eukaryota</taxon>
        <taxon>Metazoa</taxon>
        <taxon>Ecdysozoa</taxon>
        <taxon>Nematoda</taxon>
        <taxon>Chromadorea</taxon>
        <taxon>Rhabditida</taxon>
        <taxon>Rhabditina</taxon>
        <taxon>Diplogasteromorpha</taxon>
        <taxon>Diplogasteroidea</taxon>
        <taxon>Neodiplogasteridae</taxon>
        <taxon>Pristionchus</taxon>
    </lineage>
</organism>
<dbReference type="PROSITE" id="PS50061">
    <property type="entry name" value="ETS_DOMAIN_3"/>
    <property type="match status" value="1"/>
</dbReference>
<gene>
    <name evidence="6" type="ORF">PFISCL1PPCAC_20750</name>
</gene>
<feature type="domain" description="ETS" evidence="5">
    <location>
        <begin position="143"/>
        <end position="225"/>
    </location>
</feature>